<sequence length="53" mass="6320">MEIIWMIHGVAIEAWFHSVSSTHYMFIYIEKYLSLGCLMWYSAHMQIKCGSKF</sequence>
<dbReference type="AlphaFoldDB" id="A0A0E9SRP4"/>
<proteinExistence type="predicted"/>
<protein>
    <submittedName>
        <fullName evidence="1">Uncharacterized protein</fullName>
    </submittedName>
</protein>
<dbReference type="EMBL" id="GBXM01064596">
    <property type="protein sequence ID" value="JAH43981.1"/>
    <property type="molecule type" value="Transcribed_RNA"/>
</dbReference>
<accession>A0A0E9SRP4</accession>
<reference evidence="1" key="2">
    <citation type="journal article" date="2015" name="Fish Shellfish Immunol.">
        <title>Early steps in the European eel (Anguilla anguilla)-Vibrio vulnificus interaction in the gills: Role of the RtxA13 toxin.</title>
        <authorList>
            <person name="Callol A."/>
            <person name="Pajuelo D."/>
            <person name="Ebbesson L."/>
            <person name="Teles M."/>
            <person name="MacKenzie S."/>
            <person name="Amaro C."/>
        </authorList>
    </citation>
    <scope>NUCLEOTIDE SEQUENCE</scope>
</reference>
<organism evidence="1">
    <name type="scientific">Anguilla anguilla</name>
    <name type="common">European freshwater eel</name>
    <name type="synonym">Muraena anguilla</name>
    <dbReference type="NCBI Taxonomy" id="7936"/>
    <lineage>
        <taxon>Eukaryota</taxon>
        <taxon>Metazoa</taxon>
        <taxon>Chordata</taxon>
        <taxon>Craniata</taxon>
        <taxon>Vertebrata</taxon>
        <taxon>Euteleostomi</taxon>
        <taxon>Actinopterygii</taxon>
        <taxon>Neopterygii</taxon>
        <taxon>Teleostei</taxon>
        <taxon>Anguilliformes</taxon>
        <taxon>Anguillidae</taxon>
        <taxon>Anguilla</taxon>
    </lineage>
</organism>
<reference evidence="1" key="1">
    <citation type="submission" date="2014-11" db="EMBL/GenBank/DDBJ databases">
        <authorList>
            <person name="Amaro Gonzalez C."/>
        </authorList>
    </citation>
    <scope>NUCLEOTIDE SEQUENCE</scope>
</reference>
<name>A0A0E9SRP4_ANGAN</name>
<evidence type="ECO:0000313" key="1">
    <source>
        <dbReference type="EMBL" id="JAH43981.1"/>
    </source>
</evidence>